<dbReference type="PANTHER" id="PTHR12606">
    <property type="entry name" value="SENTRIN/SUMO-SPECIFIC PROTEASE"/>
    <property type="match status" value="1"/>
</dbReference>
<dbReference type="InterPro" id="IPR038765">
    <property type="entry name" value="Papain-like_cys_pep_sf"/>
</dbReference>
<reference evidence="6 7" key="1">
    <citation type="submission" date="2014-04" db="EMBL/GenBank/DDBJ databases">
        <title>Evolutionary Origins and Diversification of the Mycorrhizal Mutualists.</title>
        <authorList>
            <consortium name="DOE Joint Genome Institute"/>
            <consortium name="Mycorrhizal Genomics Consortium"/>
            <person name="Kohler A."/>
            <person name="Kuo A."/>
            <person name="Nagy L.G."/>
            <person name="Floudas D."/>
            <person name="Copeland A."/>
            <person name="Barry K.W."/>
            <person name="Cichocki N."/>
            <person name="Veneault-Fourrey C."/>
            <person name="LaButti K."/>
            <person name="Lindquist E.A."/>
            <person name="Lipzen A."/>
            <person name="Lundell T."/>
            <person name="Morin E."/>
            <person name="Murat C."/>
            <person name="Riley R."/>
            <person name="Ohm R."/>
            <person name="Sun H."/>
            <person name="Tunlid A."/>
            <person name="Henrissat B."/>
            <person name="Grigoriev I.V."/>
            <person name="Hibbett D.S."/>
            <person name="Martin F."/>
        </authorList>
    </citation>
    <scope>NUCLEOTIDE SEQUENCE [LARGE SCALE GENOMIC DNA]</scope>
    <source>
        <strain evidence="6 7">FD-317 M1</strain>
    </source>
</reference>
<dbReference type="Gene3D" id="3.40.395.10">
    <property type="entry name" value="Adenoviral Proteinase, Chain A"/>
    <property type="match status" value="1"/>
</dbReference>
<dbReference type="AlphaFoldDB" id="A0A0D0BWH4"/>
<dbReference type="Proteomes" id="UP000053593">
    <property type="component" value="Unassembled WGS sequence"/>
</dbReference>
<dbReference type="SUPFAM" id="SSF54001">
    <property type="entry name" value="Cysteine proteinases"/>
    <property type="match status" value="1"/>
</dbReference>
<dbReference type="PANTHER" id="PTHR12606:SF141">
    <property type="entry name" value="GH15225P-RELATED"/>
    <property type="match status" value="1"/>
</dbReference>
<dbReference type="HOGENOM" id="CLU_053886_0_0_1"/>
<sequence length="421" mass="48144">MEDENENDFKFDIPLISEIIRLPTGILATRLSTLGEDVKRWFLTTELPLPPCMANPDASPLQPKVNDWMEQLHAVAGQKAQCHWKNLTSGKIELYALTIAERNEFRNLEIIRKLLSSSFHDTAELCNVHGYSFVAAIVSKQQLLFRNAGLVFLAMNQGLERTINSWRDTHPQIASTILDQQISALKGKNRMYRMPKTAWNDEKVISHEDLDRMSSMKWLNCNLIDAFVSKLNMKFSLAVYNRHVAFFDTSFGSHYVFPGTKEHNTLKNSQGEIQSRPLKDRFHDGNLTLIFPLNMNNTHWVIGAICGASSNIEIFDSLVGDSSTLAYQKAYENMKKLWTILVGAWSKTPDILDREWKLVIPSKIPRQGNNSDCGIFAIMYLIHLGYGPEINHEQVPILYRLRPYSENMAGMRLLLLEELEL</sequence>
<dbReference type="EMBL" id="KN834964">
    <property type="protein sequence ID" value="KIK49892.1"/>
    <property type="molecule type" value="Genomic_DNA"/>
</dbReference>
<keyword evidence="2" id="KW-0645">Protease</keyword>
<feature type="domain" description="Ubiquitin-like protease family profile" evidence="5">
    <location>
        <begin position="203"/>
        <end position="384"/>
    </location>
</feature>
<evidence type="ECO:0000313" key="6">
    <source>
        <dbReference type="EMBL" id="KIK49892.1"/>
    </source>
</evidence>
<organism evidence="6 7">
    <name type="scientific">Collybiopsis luxurians FD-317 M1</name>
    <dbReference type="NCBI Taxonomy" id="944289"/>
    <lineage>
        <taxon>Eukaryota</taxon>
        <taxon>Fungi</taxon>
        <taxon>Dikarya</taxon>
        <taxon>Basidiomycota</taxon>
        <taxon>Agaricomycotina</taxon>
        <taxon>Agaricomycetes</taxon>
        <taxon>Agaricomycetidae</taxon>
        <taxon>Agaricales</taxon>
        <taxon>Marasmiineae</taxon>
        <taxon>Omphalotaceae</taxon>
        <taxon>Collybiopsis</taxon>
        <taxon>Collybiopsis luxurians</taxon>
    </lineage>
</organism>
<gene>
    <name evidence="6" type="ORF">GYMLUDRAFT_253471</name>
</gene>
<proteinExistence type="inferred from homology"/>
<keyword evidence="4" id="KW-0788">Thiol protease</keyword>
<dbReference type="PROSITE" id="PS50600">
    <property type="entry name" value="ULP_PROTEASE"/>
    <property type="match status" value="1"/>
</dbReference>
<evidence type="ECO:0000259" key="5">
    <source>
        <dbReference type="PROSITE" id="PS50600"/>
    </source>
</evidence>
<evidence type="ECO:0000256" key="1">
    <source>
        <dbReference type="ARBA" id="ARBA00005234"/>
    </source>
</evidence>
<name>A0A0D0BWH4_9AGAR</name>
<dbReference type="InterPro" id="IPR003653">
    <property type="entry name" value="Peptidase_C48_C"/>
</dbReference>
<evidence type="ECO:0000256" key="2">
    <source>
        <dbReference type="ARBA" id="ARBA00022670"/>
    </source>
</evidence>
<keyword evidence="7" id="KW-1185">Reference proteome</keyword>
<evidence type="ECO:0000256" key="4">
    <source>
        <dbReference type="ARBA" id="ARBA00022807"/>
    </source>
</evidence>
<evidence type="ECO:0000256" key="3">
    <source>
        <dbReference type="ARBA" id="ARBA00022801"/>
    </source>
</evidence>
<evidence type="ECO:0000313" key="7">
    <source>
        <dbReference type="Proteomes" id="UP000053593"/>
    </source>
</evidence>
<dbReference type="Pfam" id="PF02902">
    <property type="entry name" value="Peptidase_C48"/>
    <property type="match status" value="1"/>
</dbReference>
<dbReference type="OrthoDB" id="2985597at2759"/>
<dbReference type="GO" id="GO:0016929">
    <property type="term" value="F:deSUMOylase activity"/>
    <property type="evidence" value="ECO:0007669"/>
    <property type="project" value="TreeGrafter"/>
</dbReference>
<dbReference type="GO" id="GO:0005634">
    <property type="term" value="C:nucleus"/>
    <property type="evidence" value="ECO:0007669"/>
    <property type="project" value="TreeGrafter"/>
</dbReference>
<dbReference type="GO" id="GO:0006508">
    <property type="term" value="P:proteolysis"/>
    <property type="evidence" value="ECO:0007669"/>
    <property type="project" value="UniProtKB-KW"/>
</dbReference>
<accession>A0A0D0BWH4</accession>
<dbReference type="GO" id="GO:0016926">
    <property type="term" value="P:protein desumoylation"/>
    <property type="evidence" value="ECO:0007669"/>
    <property type="project" value="TreeGrafter"/>
</dbReference>
<protein>
    <recommendedName>
        <fullName evidence="5">Ubiquitin-like protease family profile domain-containing protein</fullName>
    </recommendedName>
</protein>
<comment type="similarity">
    <text evidence="1">Belongs to the peptidase C48 family.</text>
</comment>
<keyword evidence="3" id="KW-0378">Hydrolase</keyword>